<organism evidence="2 3">
    <name type="scientific">Penicillium diatomitis</name>
    <dbReference type="NCBI Taxonomy" id="2819901"/>
    <lineage>
        <taxon>Eukaryota</taxon>
        <taxon>Fungi</taxon>
        <taxon>Dikarya</taxon>
        <taxon>Ascomycota</taxon>
        <taxon>Pezizomycotina</taxon>
        <taxon>Eurotiomycetes</taxon>
        <taxon>Eurotiomycetidae</taxon>
        <taxon>Eurotiales</taxon>
        <taxon>Aspergillaceae</taxon>
        <taxon>Penicillium</taxon>
    </lineage>
</organism>
<feature type="region of interest" description="Disordered" evidence="1">
    <location>
        <begin position="169"/>
        <end position="219"/>
    </location>
</feature>
<dbReference type="AlphaFoldDB" id="A0A9W9X3G7"/>
<dbReference type="RefSeq" id="XP_056789000.1">
    <property type="nucleotide sequence ID" value="XM_056936076.1"/>
</dbReference>
<accession>A0A9W9X3G7</accession>
<sequence length="800" mass="89147">MASSGDPPIPYEQVPSYDLTALPDPPEDYVFLGSTLKQYRTKVAQYFGKAGLDKIASYILWGFSYGKGTRVNMVAAIIKVNYYMRPQYQISTEDEMLDFQRDGGPRLLKYTVRPTPLPVSRHWPKLLSEAEIRQLGTSSYQRPADAPPDVPDHYLFQFLLPANPPVSVPGPATTLSTTAPLAPSAPTAPGSTQAATQSPQSQQSSQSTDSHASSQSFDPSMVREAIEKALIKITYNSLERHPRAPSKQPVADRVASSVEHLNKVQVGAHTVVSHVRLNPLTQDFDPAGCFFPYRGRGPVWDRGSCVIDCVIVLGMLTMAGCTNADRADGAEEAFDLLTKAFIQATNMNWDAITSDESIRLRHSYYDMLCAHNPFIKRDIPVPIWVAWQNSTEKIRQFRMGWIDIPYGECGKCRYTESDSVSWHSAGVTPETKPSDDDGVQMSEYLSRIGGTPTRVIPCNRCGHAAGPQRVSYLTELPLRLAIEIRSSGPVLNHTMDQELEYWVYPGVKKTAKYRWLGGAYWTENHVRVLWNDDKRGEKQTGNLCKYDGQLAGGVIVGGLSPHSPTERVPPELVSHGIPIVMYELIMEPSEDILTAAAQTVDDMLRLFEQRQPFLTSHAPWTPERPPSPSLPLARPLPLDGERYRETPVDLVSRMVPQVSPAEDLWTGLNLNLHTDQVIEDEPMHIDPSSNVFDTALASHEEFVNTLIGDNLDTFLDDLENLSQTQGPLAGGAIKLLKTPMRPLKSWHQNVNSTGMENPGSRKHTKTLYTANKRSRQALDDVLEEAVERAIRRKIQRGRIE</sequence>
<evidence type="ECO:0000256" key="1">
    <source>
        <dbReference type="SAM" id="MobiDB-lite"/>
    </source>
</evidence>
<name>A0A9W9X3G7_9EURO</name>
<comment type="caution">
    <text evidence="2">The sequence shown here is derived from an EMBL/GenBank/DDBJ whole genome shotgun (WGS) entry which is preliminary data.</text>
</comment>
<proteinExistence type="predicted"/>
<feature type="compositionally biased region" description="Low complexity" evidence="1">
    <location>
        <begin position="169"/>
        <end position="216"/>
    </location>
</feature>
<dbReference type="GeneID" id="81626325"/>
<evidence type="ECO:0000313" key="3">
    <source>
        <dbReference type="Proteomes" id="UP001148312"/>
    </source>
</evidence>
<dbReference type="EMBL" id="JAPWDQ010000008">
    <property type="protein sequence ID" value="KAJ5483028.1"/>
    <property type="molecule type" value="Genomic_DNA"/>
</dbReference>
<reference evidence="2" key="2">
    <citation type="journal article" date="2023" name="IMA Fungus">
        <title>Comparative genomic study of the Penicillium genus elucidates a diverse pangenome and 15 lateral gene transfer events.</title>
        <authorList>
            <person name="Petersen C."/>
            <person name="Sorensen T."/>
            <person name="Nielsen M.R."/>
            <person name="Sondergaard T.E."/>
            <person name="Sorensen J.L."/>
            <person name="Fitzpatrick D.A."/>
            <person name="Frisvad J.C."/>
            <person name="Nielsen K.L."/>
        </authorList>
    </citation>
    <scope>NUCLEOTIDE SEQUENCE</scope>
    <source>
        <strain evidence="2">IBT 30728</strain>
    </source>
</reference>
<evidence type="ECO:0000313" key="2">
    <source>
        <dbReference type="EMBL" id="KAJ5483028.1"/>
    </source>
</evidence>
<keyword evidence="3" id="KW-1185">Reference proteome</keyword>
<reference evidence="2" key="1">
    <citation type="submission" date="2022-12" db="EMBL/GenBank/DDBJ databases">
        <authorList>
            <person name="Petersen C."/>
        </authorList>
    </citation>
    <scope>NUCLEOTIDE SEQUENCE</scope>
    <source>
        <strain evidence="2">IBT 30728</strain>
    </source>
</reference>
<feature type="region of interest" description="Disordered" evidence="1">
    <location>
        <begin position="616"/>
        <end position="636"/>
    </location>
</feature>
<protein>
    <submittedName>
        <fullName evidence="2">Uncharacterized protein</fullName>
    </submittedName>
</protein>
<dbReference type="Proteomes" id="UP001148312">
    <property type="component" value="Unassembled WGS sequence"/>
</dbReference>
<gene>
    <name evidence="2" type="ORF">N7539_006474</name>
</gene>